<dbReference type="FunFam" id="1.20.1050.10:FF:000039">
    <property type="entry name" value="Glutathione S-transferase theta-1"/>
    <property type="match status" value="1"/>
</dbReference>
<reference evidence="8" key="1">
    <citation type="submission" date="2023-04" db="EMBL/GenBank/DDBJ databases">
        <authorList>
            <person name="Vijverberg K."/>
            <person name="Xiong W."/>
            <person name="Schranz E."/>
        </authorList>
    </citation>
    <scope>NUCLEOTIDE SEQUENCE</scope>
</reference>
<dbReference type="Gene3D" id="1.20.1050.10">
    <property type="match status" value="1"/>
</dbReference>
<gene>
    <name evidence="8" type="ORF">LSALG_LOCUS28155</name>
</gene>
<evidence type="ECO:0000259" key="7">
    <source>
        <dbReference type="PROSITE" id="PS50405"/>
    </source>
</evidence>
<comment type="catalytic activity">
    <reaction evidence="5">
        <text>RX + glutathione = an S-substituted glutathione + a halide anion + H(+)</text>
        <dbReference type="Rhea" id="RHEA:16437"/>
        <dbReference type="ChEBI" id="CHEBI:15378"/>
        <dbReference type="ChEBI" id="CHEBI:16042"/>
        <dbReference type="ChEBI" id="CHEBI:17792"/>
        <dbReference type="ChEBI" id="CHEBI:57925"/>
        <dbReference type="ChEBI" id="CHEBI:90779"/>
        <dbReference type="EC" id="2.5.1.18"/>
    </reaction>
</comment>
<dbReference type="GO" id="GO:0004364">
    <property type="term" value="F:glutathione transferase activity"/>
    <property type="evidence" value="ECO:0007669"/>
    <property type="project" value="UniProtKB-EC"/>
</dbReference>
<dbReference type="Proteomes" id="UP001177003">
    <property type="component" value="Chromosome 6"/>
</dbReference>
<dbReference type="PANTHER" id="PTHR44750:SF1">
    <property type="entry name" value="GLUTATHIONE S-TRANSFERASE T1-RELATED"/>
    <property type="match status" value="1"/>
</dbReference>
<dbReference type="EMBL" id="OX465082">
    <property type="protein sequence ID" value="CAI9288887.1"/>
    <property type="molecule type" value="Genomic_DNA"/>
</dbReference>
<dbReference type="AlphaFoldDB" id="A0AA35ZBE2"/>
<dbReference type="Pfam" id="PF13410">
    <property type="entry name" value="GST_C_2"/>
    <property type="match status" value="1"/>
</dbReference>
<dbReference type="SFLD" id="SFLDS00019">
    <property type="entry name" value="Glutathione_Transferase_(cytos"/>
    <property type="match status" value="1"/>
</dbReference>
<protein>
    <recommendedName>
        <fullName evidence="2">glutathione transferase</fullName>
        <ecNumber evidence="2">2.5.1.18</ecNumber>
    </recommendedName>
</protein>
<feature type="domain" description="GST N-terminal" evidence="6">
    <location>
        <begin position="1"/>
        <end position="54"/>
    </location>
</feature>
<sequence>MYVLIDSPHPLVLFSSSATINPMRQIPAIVDGKLKLFESHAILIYLACAFPGVASHWYPVDPAERAKVHSILDWHHSYLRHGAGGLVFYSILTPLHGMRSHPQIITQAEEILLRSLSKIENVWLKDGSFLGGSSQPSIADLSLACEVMQLQLLSEKDCHRILSPYKKVKKWIEDIRSATAPYFDEVHEHLFESQKGFREKMVTHSGKNNVRSKM</sequence>
<evidence type="ECO:0000256" key="2">
    <source>
        <dbReference type="ARBA" id="ARBA00012452"/>
    </source>
</evidence>
<evidence type="ECO:0000256" key="4">
    <source>
        <dbReference type="ARBA" id="ARBA00022679"/>
    </source>
</evidence>
<dbReference type="Gene3D" id="3.40.30.10">
    <property type="entry name" value="Glutaredoxin"/>
    <property type="match status" value="1"/>
</dbReference>
<evidence type="ECO:0000313" key="8">
    <source>
        <dbReference type="EMBL" id="CAI9288887.1"/>
    </source>
</evidence>
<dbReference type="PROSITE" id="PS50405">
    <property type="entry name" value="GST_CTER"/>
    <property type="match status" value="1"/>
</dbReference>
<evidence type="ECO:0000256" key="1">
    <source>
        <dbReference type="ARBA" id="ARBA00009899"/>
    </source>
</evidence>
<dbReference type="Pfam" id="PF02798">
    <property type="entry name" value="GST_N"/>
    <property type="match status" value="1"/>
</dbReference>
<evidence type="ECO:0000259" key="6">
    <source>
        <dbReference type="PROSITE" id="PS50404"/>
    </source>
</evidence>
<dbReference type="InterPro" id="IPR010987">
    <property type="entry name" value="Glutathione-S-Trfase_C-like"/>
</dbReference>
<keyword evidence="3" id="KW-0216">Detoxification</keyword>
<dbReference type="InterPro" id="IPR036249">
    <property type="entry name" value="Thioredoxin-like_sf"/>
</dbReference>
<organism evidence="8 9">
    <name type="scientific">Lactuca saligna</name>
    <name type="common">Willowleaf lettuce</name>
    <dbReference type="NCBI Taxonomy" id="75948"/>
    <lineage>
        <taxon>Eukaryota</taxon>
        <taxon>Viridiplantae</taxon>
        <taxon>Streptophyta</taxon>
        <taxon>Embryophyta</taxon>
        <taxon>Tracheophyta</taxon>
        <taxon>Spermatophyta</taxon>
        <taxon>Magnoliopsida</taxon>
        <taxon>eudicotyledons</taxon>
        <taxon>Gunneridae</taxon>
        <taxon>Pentapetalae</taxon>
        <taxon>asterids</taxon>
        <taxon>campanulids</taxon>
        <taxon>Asterales</taxon>
        <taxon>Asteraceae</taxon>
        <taxon>Cichorioideae</taxon>
        <taxon>Cichorieae</taxon>
        <taxon>Lactucinae</taxon>
        <taxon>Lactuca</taxon>
    </lineage>
</organism>
<accession>A0AA35ZBE2</accession>
<evidence type="ECO:0000256" key="5">
    <source>
        <dbReference type="ARBA" id="ARBA00047960"/>
    </source>
</evidence>
<evidence type="ECO:0000313" key="9">
    <source>
        <dbReference type="Proteomes" id="UP001177003"/>
    </source>
</evidence>
<dbReference type="GO" id="GO:0009407">
    <property type="term" value="P:toxin catabolic process"/>
    <property type="evidence" value="ECO:0007669"/>
    <property type="project" value="UniProtKB-ARBA"/>
</dbReference>
<dbReference type="SUPFAM" id="SSF52833">
    <property type="entry name" value="Thioredoxin-like"/>
    <property type="match status" value="1"/>
</dbReference>
<dbReference type="EC" id="2.5.1.18" evidence="2"/>
<dbReference type="InterPro" id="IPR043377">
    <property type="entry name" value="GSTT1/2/3"/>
</dbReference>
<dbReference type="InterPro" id="IPR004045">
    <property type="entry name" value="Glutathione_S-Trfase_N"/>
</dbReference>
<dbReference type="SUPFAM" id="SSF47616">
    <property type="entry name" value="GST C-terminal domain-like"/>
    <property type="match status" value="1"/>
</dbReference>
<dbReference type="PROSITE" id="PS50404">
    <property type="entry name" value="GST_NTER"/>
    <property type="match status" value="1"/>
</dbReference>
<dbReference type="PANTHER" id="PTHR44750">
    <property type="entry name" value="GLUTATHIONE S-TRANSFERASE T1-RELATED"/>
    <property type="match status" value="1"/>
</dbReference>
<keyword evidence="4" id="KW-0808">Transferase</keyword>
<feature type="domain" description="GST C-terminal" evidence="7">
    <location>
        <begin position="61"/>
        <end position="197"/>
    </location>
</feature>
<evidence type="ECO:0000256" key="3">
    <source>
        <dbReference type="ARBA" id="ARBA00022575"/>
    </source>
</evidence>
<comment type="similarity">
    <text evidence="1">Belongs to the GST superfamily. Theta family.</text>
</comment>
<name>A0AA35ZBE2_LACSI</name>
<dbReference type="InterPro" id="IPR040079">
    <property type="entry name" value="Glutathione_S-Trfase"/>
</dbReference>
<dbReference type="InterPro" id="IPR036282">
    <property type="entry name" value="Glutathione-S-Trfase_C_sf"/>
</dbReference>
<keyword evidence="9" id="KW-1185">Reference proteome</keyword>
<proteinExistence type="inferred from homology"/>